<dbReference type="InterPro" id="IPR021255">
    <property type="entry name" value="DUF2807"/>
</dbReference>
<feature type="domain" description="Putative auto-transporter adhesin head GIN" evidence="3">
    <location>
        <begin position="34"/>
        <end position="221"/>
    </location>
</feature>
<evidence type="ECO:0000256" key="2">
    <source>
        <dbReference type="SAM" id="SignalP"/>
    </source>
</evidence>
<organism evidence="4 5">
    <name type="scientific">Hymenobacter gelipurpurascens</name>
    <dbReference type="NCBI Taxonomy" id="89968"/>
    <lineage>
        <taxon>Bacteria</taxon>
        <taxon>Pseudomonadati</taxon>
        <taxon>Bacteroidota</taxon>
        <taxon>Cytophagia</taxon>
        <taxon>Cytophagales</taxon>
        <taxon>Hymenobacteraceae</taxon>
        <taxon>Hymenobacter</taxon>
    </lineage>
</organism>
<evidence type="ECO:0000313" key="5">
    <source>
        <dbReference type="Proteomes" id="UP000198131"/>
    </source>
</evidence>
<dbReference type="RefSeq" id="WP_088844525.1">
    <property type="nucleotide sequence ID" value="NZ_FYEW01000002.1"/>
</dbReference>
<dbReference type="AlphaFoldDB" id="A0A212UD81"/>
<proteinExistence type="predicted"/>
<dbReference type="PANTHER" id="PTHR39200">
    <property type="entry name" value="HYPOTHETICAL EXPORTED PROTEIN"/>
    <property type="match status" value="1"/>
</dbReference>
<dbReference type="Pfam" id="PF10988">
    <property type="entry name" value="DUF2807"/>
    <property type="match status" value="1"/>
</dbReference>
<feature type="chain" id="PRO_5012148913" evidence="2">
    <location>
        <begin position="19"/>
        <end position="225"/>
    </location>
</feature>
<dbReference type="EMBL" id="FYEW01000002">
    <property type="protein sequence ID" value="SNC76153.1"/>
    <property type="molecule type" value="Genomic_DNA"/>
</dbReference>
<dbReference type="Gene3D" id="2.160.20.120">
    <property type="match status" value="1"/>
</dbReference>
<gene>
    <name evidence="4" type="ORF">SAMN06265337_3241</name>
</gene>
<feature type="region of interest" description="Disordered" evidence="1">
    <location>
        <begin position="206"/>
        <end position="225"/>
    </location>
</feature>
<reference evidence="5" key="1">
    <citation type="submission" date="2017-06" db="EMBL/GenBank/DDBJ databases">
        <authorList>
            <person name="Varghese N."/>
            <person name="Submissions S."/>
        </authorList>
    </citation>
    <scope>NUCLEOTIDE SEQUENCE [LARGE SCALE GENOMIC DNA]</scope>
    <source>
        <strain evidence="5">DSM 11116</strain>
    </source>
</reference>
<dbReference type="PANTHER" id="PTHR39200:SF1">
    <property type="entry name" value="AUTO-TRANSPORTER ADHESIN HEAD GIN DOMAIN-CONTAINING PROTEIN-RELATED"/>
    <property type="match status" value="1"/>
</dbReference>
<keyword evidence="2" id="KW-0732">Signal</keyword>
<dbReference type="OrthoDB" id="880784at2"/>
<protein>
    <submittedName>
        <fullName evidence="4">Putative auto-transporter adhesin, head GIN domain</fullName>
    </submittedName>
</protein>
<evidence type="ECO:0000256" key="1">
    <source>
        <dbReference type="SAM" id="MobiDB-lite"/>
    </source>
</evidence>
<dbReference type="Proteomes" id="UP000198131">
    <property type="component" value="Unassembled WGS sequence"/>
</dbReference>
<evidence type="ECO:0000313" key="4">
    <source>
        <dbReference type="EMBL" id="SNC76153.1"/>
    </source>
</evidence>
<name>A0A212UD81_9BACT</name>
<accession>A0A212UD81</accession>
<sequence length="225" mass="23838">MHAAHVRSLLTATFFSLAAGVGMAQSSQSRSVGDFQAIQASGAIDVVLRQGSQTSVKVEAESDVLSSIKTEVKGNKLVIYRDNSSSSLWSRLTDSDKVKVYVTCPRLNSVEVSGASEIKSTTPFRADDFTVRASGASEVTLTLDVRNLNASASGASDLRLAGRAEQQQVHISGSSDYQAYDLKSQNAKVEASGASDAYVAVANELSSRSSGASDIHYKGNPRVRK</sequence>
<evidence type="ECO:0000259" key="3">
    <source>
        <dbReference type="Pfam" id="PF10988"/>
    </source>
</evidence>
<keyword evidence="5" id="KW-1185">Reference proteome</keyword>
<feature type="signal peptide" evidence="2">
    <location>
        <begin position="1"/>
        <end position="18"/>
    </location>
</feature>